<comment type="caution">
    <text evidence="1">The sequence shown here is derived from an EMBL/GenBank/DDBJ whole genome shotgun (WGS) entry which is preliminary data.</text>
</comment>
<reference evidence="1 2" key="1">
    <citation type="submission" date="2019-03" db="EMBL/GenBank/DDBJ databases">
        <title>Single cell metagenomics reveals metabolic interactions within the superorganism composed of flagellate Streblomastix strix and complex community of Bacteroidetes bacteria on its surface.</title>
        <authorList>
            <person name="Treitli S.C."/>
            <person name="Kolisko M."/>
            <person name="Husnik F."/>
            <person name="Keeling P."/>
            <person name="Hampl V."/>
        </authorList>
    </citation>
    <scope>NUCLEOTIDE SEQUENCE [LARGE SCALE GENOMIC DNA]</scope>
    <source>
        <strain evidence="1">ST1C</strain>
    </source>
</reference>
<gene>
    <name evidence="1" type="ORF">EZS28_054587</name>
</gene>
<dbReference type="Proteomes" id="UP000324800">
    <property type="component" value="Unassembled WGS sequence"/>
</dbReference>
<evidence type="ECO:0000313" key="1">
    <source>
        <dbReference type="EMBL" id="KAA6321188.1"/>
    </source>
</evidence>
<accession>A0A5J4QJJ9</accession>
<name>A0A5J4QJJ9_9EUKA</name>
<organism evidence="1 2">
    <name type="scientific">Streblomastix strix</name>
    <dbReference type="NCBI Taxonomy" id="222440"/>
    <lineage>
        <taxon>Eukaryota</taxon>
        <taxon>Metamonada</taxon>
        <taxon>Preaxostyla</taxon>
        <taxon>Oxymonadida</taxon>
        <taxon>Streblomastigidae</taxon>
        <taxon>Streblomastix</taxon>
    </lineage>
</organism>
<dbReference type="EMBL" id="SNRW01045316">
    <property type="protein sequence ID" value="KAA6321188.1"/>
    <property type="molecule type" value="Genomic_DNA"/>
</dbReference>
<proteinExistence type="predicted"/>
<protein>
    <submittedName>
        <fullName evidence="1">Uncharacterized protein</fullName>
    </submittedName>
</protein>
<evidence type="ECO:0000313" key="2">
    <source>
        <dbReference type="Proteomes" id="UP000324800"/>
    </source>
</evidence>
<sequence>VKFAKLKDLIECDQVMEEFREKLIKLCKNQKFVLIEDIANKDEILKEIEEKKKGHIDEKCKLIRDLAYLTLYGIPESQKN</sequence>
<dbReference type="AlphaFoldDB" id="A0A5J4QJJ9"/>
<feature type="non-terminal residue" evidence="1">
    <location>
        <position position="1"/>
    </location>
</feature>